<keyword evidence="6" id="KW-0812">Transmembrane</keyword>
<dbReference type="GO" id="GO:0008758">
    <property type="term" value="F:UDP-2,3-diacylglucosamine hydrolase activity"/>
    <property type="evidence" value="ECO:0007669"/>
    <property type="project" value="TreeGrafter"/>
</dbReference>
<comment type="caution">
    <text evidence="8">The sequence shown here is derived from an EMBL/GenBank/DDBJ whole genome shotgun (WGS) entry which is preliminary data.</text>
</comment>
<dbReference type="GO" id="GO:0016020">
    <property type="term" value="C:membrane"/>
    <property type="evidence" value="ECO:0007669"/>
    <property type="project" value="GOC"/>
</dbReference>
<reference evidence="8 9" key="1">
    <citation type="submission" date="2015-10" db="EMBL/GenBank/DDBJ databases">
        <title>Draft genome sequence of Streptomyces caeruleatus NRRL B-24802, type strain for the species Streptomyces caeruleatus.</title>
        <authorList>
            <person name="Ruckert C."/>
            <person name="Winkler A."/>
            <person name="Kalinowski J."/>
            <person name="Kampfer P."/>
            <person name="Glaeser S."/>
        </authorList>
    </citation>
    <scope>NUCLEOTIDE SEQUENCE [LARGE SCALE GENOMIC DNA]</scope>
    <source>
        <strain evidence="8 9">NRRL B-24802</strain>
    </source>
</reference>
<dbReference type="Gene3D" id="3.60.21.10">
    <property type="match status" value="1"/>
</dbReference>
<dbReference type="RefSeq" id="WP_062723725.1">
    <property type="nucleotide sequence ID" value="NZ_KQ948939.1"/>
</dbReference>
<organism evidence="8 9">
    <name type="scientific">Streptomyces caeruleatus</name>
    <dbReference type="NCBI Taxonomy" id="661399"/>
    <lineage>
        <taxon>Bacteria</taxon>
        <taxon>Bacillati</taxon>
        <taxon>Actinomycetota</taxon>
        <taxon>Actinomycetes</taxon>
        <taxon>Kitasatosporales</taxon>
        <taxon>Streptomycetaceae</taxon>
        <taxon>Streptomyces</taxon>
    </lineage>
</organism>
<comment type="similarity">
    <text evidence="4">Belongs to the metallophosphoesterase superfamily.</text>
</comment>
<name>A0A101TM63_9ACTN</name>
<keyword evidence="6" id="KW-0472">Membrane</keyword>
<dbReference type="InterPro" id="IPR051158">
    <property type="entry name" value="Metallophosphoesterase_sf"/>
</dbReference>
<feature type="transmembrane region" description="Helical" evidence="6">
    <location>
        <begin position="6"/>
        <end position="27"/>
    </location>
</feature>
<feature type="transmembrane region" description="Helical" evidence="6">
    <location>
        <begin position="163"/>
        <end position="183"/>
    </location>
</feature>
<evidence type="ECO:0000256" key="1">
    <source>
        <dbReference type="ARBA" id="ARBA00001968"/>
    </source>
</evidence>
<evidence type="ECO:0000259" key="7">
    <source>
        <dbReference type="Pfam" id="PF00149"/>
    </source>
</evidence>
<gene>
    <name evidence="8" type="ORF">AQJ67_36170</name>
</gene>
<dbReference type="PANTHER" id="PTHR31302:SF31">
    <property type="entry name" value="PHOSPHODIESTERASE YAEI"/>
    <property type="match status" value="1"/>
</dbReference>
<evidence type="ECO:0000256" key="2">
    <source>
        <dbReference type="ARBA" id="ARBA00022723"/>
    </source>
</evidence>
<accession>A0A101TM63</accession>
<keyword evidence="9" id="KW-1185">Reference proteome</keyword>
<feature type="compositionally biased region" description="Polar residues" evidence="5">
    <location>
        <begin position="128"/>
        <end position="138"/>
    </location>
</feature>
<dbReference type="Proteomes" id="UP000053429">
    <property type="component" value="Unassembled WGS sequence"/>
</dbReference>
<feature type="transmembrane region" description="Helical" evidence="6">
    <location>
        <begin position="68"/>
        <end position="90"/>
    </location>
</feature>
<feature type="compositionally biased region" description="Low complexity" evidence="5">
    <location>
        <begin position="115"/>
        <end position="125"/>
    </location>
</feature>
<comment type="cofactor">
    <cofactor evidence="1">
        <name>a divalent metal cation</name>
        <dbReference type="ChEBI" id="CHEBI:60240"/>
    </cofactor>
</comment>
<dbReference type="STRING" id="661399.AQJ67_36170"/>
<keyword evidence="2" id="KW-0479">Metal-binding</keyword>
<dbReference type="AlphaFoldDB" id="A0A101TM63"/>
<dbReference type="PANTHER" id="PTHR31302">
    <property type="entry name" value="TRANSMEMBRANE PROTEIN WITH METALLOPHOSPHOESTERASE DOMAIN-RELATED"/>
    <property type="match status" value="1"/>
</dbReference>
<keyword evidence="3" id="KW-0378">Hydrolase</keyword>
<dbReference type="EMBL" id="LMWY01000050">
    <property type="protein sequence ID" value="KUN94865.1"/>
    <property type="molecule type" value="Genomic_DNA"/>
</dbReference>
<evidence type="ECO:0000256" key="3">
    <source>
        <dbReference type="ARBA" id="ARBA00022801"/>
    </source>
</evidence>
<sequence length="429" mass="45202">MLGFGLYAAMVAASALLHYYLWVRLVRDTTRPGTRTRRWATGAVVFSGVLAPATRILLPFLGPQNGKWLAWPGYLLIAVLLYLLTGLALAELPRAYAALRIRRAERAAPAPAPAPAATAEPVAAESGTEPSSTATATQVLAPAPAPPAGERLVDRRLFLGRSVGAIVGAGALGTVGYGVSTALGDPLVKRVPVRLSKLDPRAAGLRIAVVSDLHLGAMLGRSHTDRVVRMINGLEPDVVAIVGDLADGTSAQLGGAIAPFRSLESRYGNFFVTGNHEYFYDDVQGWVEELRDLGVRPLLNERVEITHNGATIDLAGVEDVSGEEYDRGPDFARTLAGRDATRPVVLLAHQPVQAEEASRHGVDLQLSGHTHGGQMAPLTAVAALSNPVLAGLGTVGDTQLYVTRGTGFFGPPVRVGAPPDISVIELRNA</sequence>
<evidence type="ECO:0000313" key="8">
    <source>
        <dbReference type="EMBL" id="KUN94865.1"/>
    </source>
</evidence>
<dbReference type="GO" id="GO:0046872">
    <property type="term" value="F:metal ion binding"/>
    <property type="evidence" value="ECO:0007669"/>
    <property type="project" value="UniProtKB-KW"/>
</dbReference>
<evidence type="ECO:0000256" key="5">
    <source>
        <dbReference type="SAM" id="MobiDB-lite"/>
    </source>
</evidence>
<keyword evidence="6" id="KW-1133">Transmembrane helix</keyword>
<dbReference type="InterPro" id="IPR029052">
    <property type="entry name" value="Metallo-depent_PP-like"/>
</dbReference>
<dbReference type="CDD" id="cd07385">
    <property type="entry name" value="MPP_YkuE_C"/>
    <property type="match status" value="1"/>
</dbReference>
<feature type="domain" description="Calcineurin-like phosphoesterase" evidence="7">
    <location>
        <begin position="205"/>
        <end position="372"/>
    </location>
</feature>
<evidence type="ECO:0000256" key="6">
    <source>
        <dbReference type="SAM" id="Phobius"/>
    </source>
</evidence>
<feature type="region of interest" description="Disordered" evidence="5">
    <location>
        <begin position="110"/>
        <end position="147"/>
    </location>
</feature>
<proteinExistence type="inferred from homology"/>
<dbReference type="SUPFAM" id="SSF56300">
    <property type="entry name" value="Metallo-dependent phosphatases"/>
    <property type="match status" value="1"/>
</dbReference>
<dbReference type="FunFam" id="3.60.21.10:FF:000028">
    <property type="entry name" value="Putative metallophosphoesterase"/>
    <property type="match status" value="1"/>
</dbReference>
<protein>
    <recommendedName>
        <fullName evidence="7">Calcineurin-like phosphoesterase domain-containing protein</fullName>
    </recommendedName>
</protein>
<evidence type="ECO:0000256" key="4">
    <source>
        <dbReference type="ARBA" id="ARBA00061089"/>
    </source>
</evidence>
<dbReference type="GO" id="GO:0009245">
    <property type="term" value="P:lipid A biosynthetic process"/>
    <property type="evidence" value="ECO:0007669"/>
    <property type="project" value="TreeGrafter"/>
</dbReference>
<dbReference type="Pfam" id="PF00149">
    <property type="entry name" value="Metallophos"/>
    <property type="match status" value="1"/>
</dbReference>
<feature type="transmembrane region" description="Helical" evidence="6">
    <location>
        <begin position="39"/>
        <end position="62"/>
    </location>
</feature>
<dbReference type="InterPro" id="IPR004843">
    <property type="entry name" value="Calcineurin-like_PHP"/>
</dbReference>
<evidence type="ECO:0000313" key="9">
    <source>
        <dbReference type="Proteomes" id="UP000053429"/>
    </source>
</evidence>